<dbReference type="KEGG" id="req:REQ_13690"/>
<sequence>MSVQSGAFSARPLIQRIAAGPWPATATLVLASILFGTWSITGRVLTFTPELLIPSAIGLPFGIPPLRLFPLGDTTWTFWFVDVVAALVMIATAWFRLSASRRRPFLAGLLATMLGVAVGNLVRIVYLSFETHQGLGTYVLAVVLGLVVSALWGAAVGLVVGLAHLLDDRLRRRVETAPTKTRAARPRVRAGSR</sequence>
<name>A0A3S5Y4J2_RHOH1</name>
<reference evidence="2" key="1">
    <citation type="journal article" date="2010" name="PLoS Genet.">
        <title>The genome of a pathogenic rhodococcus: cooptive virulence underpinned by key gene acquisitions.</title>
        <authorList>
            <person name="Letek M."/>
            <person name="Gonzalez P."/>
            <person name="Macarthur I."/>
            <person name="Rodriguez H."/>
            <person name="Freeman T.C."/>
            <person name="Valero-Rello A."/>
            <person name="Blanco M."/>
            <person name="Buckley T."/>
            <person name="Cherevach I."/>
            <person name="Fahey R."/>
            <person name="Hapeshi A."/>
            <person name="Holdstock J."/>
            <person name="Leadon D."/>
            <person name="Navas J."/>
            <person name="Ocampo A."/>
            <person name="Quail M.A."/>
            <person name="Sanders M."/>
            <person name="Scortti M.M."/>
            <person name="Prescott J.F."/>
            <person name="Fogarty U."/>
            <person name="Meijer W.G."/>
            <person name="Parkhill J."/>
            <person name="Bentley S.D."/>
            <person name="Vazquez-Boland J.A."/>
        </authorList>
    </citation>
    <scope>NUCLEOTIDE SEQUENCE [LARGE SCALE GENOMIC DNA]</scope>
    <source>
        <strain evidence="2 3">103S</strain>
    </source>
</reference>
<keyword evidence="1" id="KW-1133">Transmembrane helix</keyword>
<evidence type="ECO:0000313" key="2">
    <source>
        <dbReference type="EMBL" id="CBH47453.1"/>
    </source>
</evidence>
<feature type="transmembrane region" description="Helical" evidence="1">
    <location>
        <begin position="138"/>
        <end position="163"/>
    </location>
</feature>
<organism evidence="2">
    <name type="scientific">Rhodococcus hoagii (strain 103S)</name>
    <name type="common">Rhodococcus equi</name>
    <dbReference type="NCBI Taxonomy" id="685727"/>
    <lineage>
        <taxon>Bacteria</taxon>
        <taxon>Bacillati</taxon>
        <taxon>Actinomycetota</taxon>
        <taxon>Actinomycetes</taxon>
        <taxon>Mycobacteriales</taxon>
        <taxon>Nocardiaceae</taxon>
        <taxon>Prescottella</taxon>
    </lineage>
</organism>
<feature type="transmembrane region" description="Helical" evidence="1">
    <location>
        <begin position="76"/>
        <end position="97"/>
    </location>
</feature>
<dbReference type="AlphaFoldDB" id="A0A3S5Y4J2"/>
<keyword evidence="1" id="KW-0472">Membrane</keyword>
<feature type="transmembrane region" description="Helical" evidence="1">
    <location>
        <begin position="21"/>
        <end position="41"/>
    </location>
</feature>
<protein>
    <submittedName>
        <fullName evidence="2">Integral membrane protein</fullName>
    </submittedName>
</protein>
<proteinExistence type="predicted"/>
<dbReference type="Proteomes" id="UP001154400">
    <property type="component" value="Chromosome"/>
</dbReference>
<dbReference type="RefSeq" id="WP_013415340.1">
    <property type="nucleotide sequence ID" value="NC_014659.1"/>
</dbReference>
<evidence type="ECO:0000313" key="3">
    <source>
        <dbReference type="Proteomes" id="UP000006892"/>
    </source>
</evidence>
<gene>
    <name evidence="2" type="ordered locus">REQ_13690</name>
</gene>
<accession>A0A3S5Y4J2</accession>
<keyword evidence="1" id="KW-0812">Transmembrane</keyword>
<evidence type="ECO:0000256" key="1">
    <source>
        <dbReference type="SAM" id="Phobius"/>
    </source>
</evidence>
<feature type="transmembrane region" description="Helical" evidence="1">
    <location>
        <begin position="104"/>
        <end position="126"/>
    </location>
</feature>
<dbReference type="EMBL" id="FN563149">
    <property type="protein sequence ID" value="CBH47453.1"/>
    <property type="molecule type" value="Genomic_DNA"/>
</dbReference>